<protein>
    <submittedName>
        <fullName evidence="1">Uncharacterized protein</fullName>
    </submittedName>
</protein>
<name>A0A9X1UWK8_9FLAO</name>
<dbReference type="Proteomes" id="UP001139344">
    <property type="component" value="Unassembled WGS sequence"/>
</dbReference>
<dbReference type="EMBL" id="JAJSON010000019">
    <property type="protein sequence ID" value="MCG9971697.1"/>
    <property type="molecule type" value="Genomic_DNA"/>
</dbReference>
<evidence type="ECO:0000313" key="1">
    <source>
        <dbReference type="EMBL" id="MCG9971697.1"/>
    </source>
</evidence>
<comment type="caution">
    <text evidence="1">The sequence shown here is derived from an EMBL/GenBank/DDBJ whole genome shotgun (WGS) entry which is preliminary data.</text>
</comment>
<sequence>MLLILLMILIDRFKHRLPIIQDLDLNKHLPYIKIIPVVVISLLLTGSTKAQQSQVKFDILKNDKSIGTLQIEKREVSPFTDYQLSSKIEASFIKKFRINASEKFRYKHDKLIYSFIERSINKKANAPKELVFKEDRYIIKDEGGKRILPKTKINYNLVLLYFNEPLDINSVYCDNQQVMVTVKDIGNNQYRVDFPDGASNIFHYRAGRCVQIDVYGKFFKVKLIKE</sequence>
<accession>A0A9X1UWK8</accession>
<dbReference type="RefSeq" id="WP_240098190.1">
    <property type="nucleotide sequence ID" value="NZ_JAJSON010000019.1"/>
</dbReference>
<gene>
    <name evidence="1" type="ORF">LU635_08625</name>
</gene>
<evidence type="ECO:0000313" key="2">
    <source>
        <dbReference type="Proteomes" id="UP001139344"/>
    </source>
</evidence>
<dbReference type="AlphaFoldDB" id="A0A9X1UWK8"/>
<organism evidence="1 2">
    <name type="scientific">Christiangramia crocea</name>
    <dbReference type="NCBI Taxonomy" id="2904124"/>
    <lineage>
        <taxon>Bacteria</taxon>
        <taxon>Pseudomonadati</taxon>
        <taxon>Bacteroidota</taxon>
        <taxon>Flavobacteriia</taxon>
        <taxon>Flavobacteriales</taxon>
        <taxon>Flavobacteriaceae</taxon>
        <taxon>Christiangramia</taxon>
    </lineage>
</organism>
<keyword evidence="2" id="KW-1185">Reference proteome</keyword>
<reference evidence="1" key="1">
    <citation type="submission" date="2021-12" db="EMBL/GenBank/DDBJ databases">
        <title>Description of Gramella crocea sp. nov., a new bacterium isolated from activated sludge.</title>
        <authorList>
            <person name="Zhang X."/>
        </authorList>
    </citation>
    <scope>NUCLEOTIDE SEQUENCE</scope>
    <source>
        <strain evidence="1">YB25</strain>
    </source>
</reference>
<dbReference type="InterPro" id="IPR045767">
    <property type="entry name" value="DUF6134"/>
</dbReference>
<proteinExistence type="predicted"/>
<dbReference type="Pfam" id="PF19630">
    <property type="entry name" value="DUF6134"/>
    <property type="match status" value="1"/>
</dbReference>